<dbReference type="Pfam" id="PF14372">
    <property type="entry name" value="hAT-like_RNase-H"/>
    <property type="match status" value="1"/>
</dbReference>
<dbReference type="InParanoid" id="A0A3Q7GTL7"/>
<accession>A0A3Q7GTL7</accession>
<dbReference type="InterPro" id="IPR052035">
    <property type="entry name" value="ZnF_BED_domain_contain"/>
</dbReference>
<proteinExistence type="predicted"/>
<dbReference type="GO" id="GO:0008270">
    <property type="term" value="F:zinc ion binding"/>
    <property type="evidence" value="ECO:0007669"/>
    <property type="project" value="UniProtKB-KW"/>
</dbReference>
<evidence type="ECO:0000259" key="7">
    <source>
        <dbReference type="Pfam" id="PF14372"/>
    </source>
</evidence>
<dbReference type="GO" id="GO:0006357">
    <property type="term" value="P:regulation of transcription by RNA polymerase II"/>
    <property type="evidence" value="ECO:0000318"/>
    <property type="project" value="GO_Central"/>
</dbReference>
<dbReference type="STRING" id="4081.A0A3Q7GTL7"/>
<sequence length="493" mass="57567">MKHVTTGTQGGTGGLRTHLRKCNKEFARLDDIERANRNGTPIPEYSMGVGGSNIVQSVLNMSNPASQSTHRTYSKEKDRRELAKMVVVCGLLFSFPSHPGFVHYIRKLYNPDYEGIPRNTIKSDLFKYKKEYSHFLCCLFAYYDSRLSITSDMGRSPSGNDYFTLSVHWIDHEWNMQKRILAYKYVEETKTSSYIASKVGSILQYYEICDKIMIVTLDNASNNLRDVNYFKIRHCPIENGCFHIKCAAHVYNLIVKDVKARVTEFKNRCNECELAYRKIPKEICTRWNSLFEMLQVAYVYQELLQLVFNAHNEDPSLRTGFEDWKNTKELIDFLNVFYKATNECSGQYYPTISSILVNICAISIEFSKYKGKEHFKDSIAFMIEKFKKYFFPIPQIYLTATTFNPNYKLRGVERKVEKIYKNLGIKDDETPSVEQCKSSIYTKVKDLYNAYKSKSNDTDDMMDEYLDLESDETNNDFDLYFNQAREKIRREEG</sequence>
<dbReference type="AlphaFoldDB" id="A0A3Q7GTL7"/>
<protein>
    <recommendedName>
        <fullName evidence="7">hAT-like transposase RNase-H fold domain-containing protein</fullName>
    </recommendedName>
</protein>
<evidence type="ECO:0000256" key="4">
    <source>
        <dbReference type="ARBA" id="ARBA00022833"/>
    </source>
</evidence>
<name>A0A3Q7GTL7_SOLLC</name>
<dbReference type="GO" id="GO:0003677">
    <property type="term" value="F:DNA binding"/>
    <property type="evidence" value="ECO:0007669"/>
    <property type="project" value="UniProtKB-KW"/>
</dbReference>
<keyword evidence="6" id="KW-0539">Nucleus</keyword>
<evidence type="ECO:0000256" key="3">
    <source>
        <dbReference type="ARBA" id="ARBA00022771"/>
    </source>
</evidence>
<organism evidence="8">
    <name type="scientific">Solanum lycopersicum</name>
    <name type="common">Tomato</name>
    <name type="synonym">Lycopersicon esculentum</name>
    <dbReference type="NCBI Taxonomy" id="4081"/>
    <lineage>
        <taxon>Eukaryota</taxon>
        <taxon>Viridiplantae</taxon>
        <taxon>Streptophyta</taxon>
        <taxon>Embryophyta</taxon>
        <taxon>Tracheophyta</taxon>
        <taxon>Spermatophyta</taxon>
        <taxon>Magnoliopsida</taxon>
        <taxon>eudicotyledons</taxon>
        <taxon>Gunneridae</taxon>
        <taxon>Pentapetalae</taxon>
        <taxon>asterids</taxon>
        <taxon>lamiids</taxon>
        <taxon>Solanales</taxon>
        <taxon>Solanaceae</taxon>
        <taxon>Solanoideae</taxon>
        <taxon>Solaneae</taxon>
        <taxon>Solanum</taxon>
        <taxon>Solanum subgen. Lycopersicon</taxon>
    </lineage>
</organism>
<dbReference type="Proteomes" id="UP000004994">
    <property type="component" value="Chromosome 6"/>
</dbReference>
<keyword evidence="9" id="KW-1185">Reference proteome</keyword>
<evidence type="ECO:0000256" key="2">
    <source>
        <dbReference type="ARBA" id="ARBA00022723"/>
    </source>
</evidence>
<dbReference type="SUPFAM" id="SSF53098">
    <property type="entry name" value="Ribonuclease H-like"/>
    <property type="match status" value="1"/>
</dbReference>
<evidence type="ECO:0000256" key="1">
    <source>
        <dbReference type="ARBA" id="ARBA00004123"/>
    </source>
</evidence>
<dbReference type="PANTHER" id="PTHR46481:SF10">
    <property type="entry name" value="ZINC FINGER BED DOMAIN-CONTAINING PROTEIN 39"/>
    <property type="match status" value="1"/>
</dbReference>
<dbReference type="Gramene" id="Solyc06g018115.1.1">
    <property type="protein sequence ID" value="Solyc06g018115.1.1"/>
    <property type="gene ID" value="Solyc06g018115.1"/>
</dbReference>
<dbReference type="GO" id="GO:0005634">
    <property type="term" value="C:nucleus"/>
    <property type="evidence" value="ECO:0000318"/>
    <property type="project" value="GO_Central"/>
</dbReference>
<dbReference type="InterPro" id="IPR025525">
    <property type="entry name" value="hAT-like_transposase_RNase-H"/>
</dbReference>
<feature type="domain" description="hAT-like transposase RNase-H fold" evidence="7">
    <location>
        <begin position="345"/>
        <end position="449"/>
    </location>
</feature>
<keyword evidence="4" id="KW-0862">Zinc</keyword>
<keyword evidence="3" id="KW-0863">Zinc-finger</keyword>
<dbReference type="InterPro" id="IPR012337">
    <property type="entry name" value="RNaseH-like_sf"/>
</dbReference>
<keyword evidence="2" id="KW-0479">Metal-binding</keyword>
<dbReference type="PANTHER" id="PTHR46481">
    <property type="entry name" value="ZINC FINGER BED DOMAIN-CONTAINING PROTEIN 4"/>
    <property type="match status" value="1"/>
</dbReference>
<comment type="subcellular location">
    <subcellularLocation>
        <location evidence="1">Nucleus</location>
    </subcellularLocation>
</comment>
<dbReference type="EnsemblPlants" id="Solyc06g018115.1.1">
    <property type="protein sequence ID" value="Solyc06g018115.1.1"/>
    <property type="gene ID" value="Solyc06g018115.1"/>
</dbReference>
<evidence type="ECO:0000256" key="5">
    <source>
        <dbReference type="ARBA" id="ARBA00023125"/>
    </source>
</evidence>
<reference evidence="8" key="2">
    <citation type="submission" date="2019-01" db="UniProtKB">
        <authorList>
            <consortium name="EnsemblPlants"/>
        </authorList>
    </citation>
    <scope>IDENTIFICATION</scope>
    <source>
        <strain evidence="8">cv. Heinz 1706</strain>
    </source>
</reference>
<evidence type="ECO:0000256" key="6">
    <source>
        <dbReference type="ARBA" id="ARBA00023242"/>
    </source>
</evidence>
<keyword evidence="5" id="KW-0238">DNA-binding</keyword>
<reference evidence="8" key="1">
    <citation type="journal article" date="2012" name="Nature">
        <title>The tomato genome sequence provides insights into fleshy fruit evolution.</title>
        <authorList>
            <consortium name="Tomato Genome Consortium"/>
        </authorList>
    </citation>
    <scope>NUCLEOTIDE SEQUENCE [LARGE SCALE GENOMIC DNA]</scope>
    <source>
        <strain evidence="8">cv. Heinz 1706</strain>
    </source>
</reference>
<evidence type="ECO:0000313" key="9">
    <source>
        <dbReference type="Proteomes" id="UP000004994"/>
    </source>
</evidence>
<evidence type="ECO:0000313" key="8">
    <source>
        <dbReference type="EnsemblPlants" id="Solyc06g018115.1.1"/>
    </source>
</evidence>